<feature type="compositionally biased region" description="Low complexity" evidence="1">
    <location>
        <begin position="346"/>
        <end position="362"/>
    </location>
</feature>
<organism evidence="2 3">
    <name type="scientific">Holothuria leucospilota</name>
    <name type="common">Black long sea cucumber</name>
    <name type="synonym">Mertensiothuria leucospilota</name>
    <dbReference type="NCBI Taxonomy" id="206669"/>
    <lineage>
        <taxon>Eukaryota</taxon>
        <taxon>Metazoa</taxon>
        <taxon>Echinodermata</taxon>
        <taxon>Eleutherozoa</taxon>
        <taxon>Echinozoa</taxon>
        <taxon>Holothuroidea</taxon>
        <taxon>Aspidochirotacea</taxon>
        <taxon>Aspidochirotida</taxon>
        <taxon>Holothuriidae</taxon>
        <taxon>Holothuria</taxon>
    </lineage>
</organism>
<dbReference type="GO" id="GO:0005813">
    <property type="term" value="C:centrosome"/>
    <property type="evidence" value="ECO:0007669"/>
    <property type="project" value="TreeGrafter"/>
</dbReference>
<protein>
    <submittedName>
        <fullName evidence="2">Uncharacterized protein</fullName>
    </submittedName>
</protein>
<name>A0A9Q1H1U6_HOLLE</name>
<gene>
    <name evidence="2" type="ORF">HOLleu_25424</name>
</gene>
<feature type="compositionally biased region" description="Pro residues" evidence="1">
    <location>
        <begin position="332"/>
        <end position="345"/>
    </location>
</feature>
<reference evidence="2" key="1">
    <citation type="submission" date="2021-10" db="EMBL/GenBank/DDBJ databases">
        <title>Tropical sea cucumber genome reveals ecological adaptation and Cuvierian tubules defense mechanism.</title>
        <authorList>
            <person name="Chen T."/>
        </authorList>
    </citation>
    <scope>NUCLEOTIDE SEQUENCE</scope>
    <source>
        <strain evidence="2">Nanhai2018</strain>
        <tissue evidence="2">Muscle</tissue>
    </source>
</reference>
<keyword evidence="3" id="KW-1185">Reference proteome</keyword>
<dbReference type="Proteomes" id="UP001152320">
    <property type="component" value="Chromosome 12"/>
</dbReference>
<evidence type="ECO:0000256" key="1">
    <source>
        <dbReference type="SAM" id="MobiDB-lite"/>
    </source>
</evidence>
<comment type="caution">
    <text evidence="2">The sequence shown here is derived from an EMBL/GenBank/DDBJ whole genome shotgun (WGS) entry which is preliminary data.</text>
</comment>
<accession>A0A9Q1H1U6</accession>
<dbReference type="PANTHER" id="PTHR31393:SF3">
    <property type="match status" value="1"/>
</dbReference>
<feature type="region of interest" description="Disordered" evidence="1">
    <location>
        <begin position="307"/>
        <end position="375"/>
    </location>
</feature>
<dbReference type="AlphaFoldDB" id="A0A9Q1H1U6"/>
<evidence type="ECO:0000313" key="3">
    <source>
        <dbReference type="Proteomes" id="UP001152320"/>
    </source>
</evidence>
<proteinExistence type="predicted"/>
<dbReference type="PANTHER" id="PTHR31393">
    <property type="entry name" value="C5ORF31"/>
    <property type="match status" value="1"/>
</dbReference>
<dbReference type="OrthoDB" id="5965030at2759"/>
<evidence type="ECO:0000313" key="2">
    <source>
        <dbReference type="EMBL" id="KAJ8032022.1"/>
    </source>
</evidence>
<feature type="region of interest" description="Disordered" evidence="1">
    <location>
        <begin position="227"/>
        <end position="278"/>
    </location>
</feature>
<sequence length="585" mass="66000">MTAITTKNTGNIHQVSPTVLSSDLFTPLREPRVTLPTIGVHVRDIPPQGTQPWGGCLTTYGGTGGLPFLGSYRVRDLHFGRSHRHFGSGLSYHPTTTQPYRLTHLKLSDCRTNDQRLTASLKADGVSSTWQREAWPGHHPYFSHRSIFEVFPTGVSSGSDEKDPKEHSNKVQEKLYQQTLYRDSFEKEISNPPSTEASRVPRMSIYPPNNPYTLNDKFAHIIRNHETDTEKTMHDVPPCDTMRTNKGDEEEDEDDESNEEVEENEEENIDSGHKKFDDTSQCYDEIEQYKCKIKESVKALLDKLSRQRKERERLGYPPLPQVSPLERKNTSPDPPPPPPPPPQNYLPPCLMSSSNPRSSKTSPDTGKIGLDKKLPSNNSVRKLTFASGSPVSGVGPCWPPSTSNVVDNIRGSQLLERRELSEFPEAYLSTLEPRPTVVEGTFIRDNVKPLHPKSPSLPIKPERYSDYCYLPTVPLKEGLTPISPAFLDKFQTAVPDYQRPSTSKEGAAILRRPNGDILYLPPVPLSDCLTPSGSKIPHKLGLRFKTEAHRRFHAMHQEEVPDLRSTKNWGKKYFFFDYHSSALRG</sequence>
<dbReference type="EMBL" id="JAIZAY010000012">
    <property type="protein sequence ID" value="KAJ8032022.1"/>
    <property type="molecule type" value="Genomic_DNA"/>
</dbReference>
<dbReference type="InterPro" id="IPR027886">
    <property type="entry name" value="SPMIP4"/>
</dbReference>
<feature type="compositionally biased region" description="Acidic residues" evidence="1">
    <location>
        <begin position="248"/>
        <end position="269"/>
    </location>
</feature>